<evidence type="ECO:0000313" key="1">
    <source>
        <dbReference type="EMBL" id="SNZ01706.1"/>
    </source>
</evidence>
<dbReference type="AlphaFoldDB" id="A0A285N123"/>
<name>A0A285N123_9FLAO</name>
<sequence>MDKGYEREQFRTVSIKISVLKKFKGFSKRQGKSHSMTLLAMVEFFEDNGISPDGRMHETIASLKFLIKRRFNAMVAIMRSIEKEQTLPTVSMIQALFEQELESDDGDEWDGDFDFIEQQLTETEQPTEPELLDTEITVPKIRYDRLQEQMDELKKDFIYVLDHVSVVGNRFGKDHLKLDLPLGAIEKYRRKLKNL</sequence>
<keyword evidence="2" id="KW-1185">Reference proteome</keyword>
<dbReference type="OrthoDB" id="1441069at2"/>
<dbReference type="RefSeq" id="WP_097047132.1">
    <property type="nucleotide sequence ID" value="NZ_OBEH01000006.1"/>
</dbReference>
<organism evidence="1 2">
    <name type="scientific">Flagellimonas pacifica</name>
    <dbReference type="NCBI Taxonomy" id="1247520"/>
    <lineage>
        <taxon>Bacteria</taxon>
        <taxon>Pseudomonadati</taxon>
        <taxon>Bacteroidota</taxon>
        <taxon>Flavobacteriia</taxon>
        <taxon>Flavobacteriales</taxon>
        <taxon>Flavobacteriaceae</taxon>
        <taxon>Flagellimonas</taxon>
    </lineage>
</organism>
<dbReference type="Proteomes" id="UP000219048">
    <property type="component" value="Unassembled WGS sequence"/>
</dbReference>
<dbReference type="InterPro" id="IPR048012">
    <property type="entry name" value="BfmA-like_N"/>
</dbReference>
<dbReference type="NCBIfam" id="NF041200">
    <property type="entry name" value="mob_BfmA_Nterm"/>
    <property type="match status" value="1"/>
</dbReference>
<accession>A0A285N123</accession>
<protein>
    <submittedName>
        <fullName evidence="1">Uncharacterized protein</fullName>
    </submittedName>
</protein>
<proteinExistence type="predicted"/>
<gene>
    <name evidence="1" type="ORF">SAMN06265377_3548</name>
</gene>
<dbReference type="EMBL" id="OBEH01000006">
    <property type="protein sequence ID" value="SNZ01706.1"/>
    <property type="molecule type" value="Genomic_DNA"/>
</dbReference>
<reference evidence="2" key="1">
    <citation type="submission" date="2017-09" db="EMBL/GenBank/DDBJ databases">
        <authorList>
            <person name="Varghese N."/>
            <person name="Submissions S."/>
        </authorList>
    </citation>
    <scope>NUCLEOTIDE SEQUENCE [LARGE SCALE GENOMIC DNA]</scope>
    <source>
        <strain evidence="2">DSM 25885</strain>
    </source>
</reference>
<evidence type="ECO:0000313" key="2">
    <source>
        <dbReference type="Proteomes" id="UP000219048"/>
    </source>
</evidence>